<dbReference type="EMBL" id="CP006585">
    <property type="protein sequence ID" value="AGW14201.1"/>
    <property type="molecule type" value="Genomic_DNA"/>
</dbReference>
<dbReference type="GO" id="GO:0046103">
    <property type="term" value="P:inosine biosynthetic process"/>
    <property type="evidence" value="ECO:0007669"/>
    <property type="project" value="TreeGrafter"/>
</dbReference>
<dbReference type="Gene3D" id="3.20.20.140">
    <property type="entry name" value="Metal-dependent hydrolases"/>
    <property type="match status" value="2"/>
</dbReference>
<dbReference type="AlphaFoldDB" id="T2GDL0"/>
<organism evidence="9 10">
    <name type="scientific">Megalodesulfovibrio gigas (strain ATCC 19364 / DSM 1382 / NCIMB 9332 / VKM B-1759)</name>
    <name type="common">Desulfovibrio gigas</name>
    <dbReference type="NCBI Taxonomy" id="1121448"/>
    <lineage>
        <taxon>Bacteria</taxon>
        <taxon>Pseudomonadati</taxon>
        <taxon>Thermodesulfobacteriota</taxon>
        <taxon>Desulfovibrionia</taxon>
        <taxon>Desulfovibrionales</taxon>
        <taxon>Desulfovibrionaceae</taxon>
        <taxon>Megalodesulfovibrio</taxon>
    </lineage>
</organism>
<dbReference type="PANTHER" id="PTHR11409">
    <property type="entry name" value="ADENOSINE DEAMINASE"/>
    <property type="match status" value="1"/>
</dbReference>
<comment type="catalytic activity">
    <reaction evidence="7">
        <text>N(6)-methyl-AMP + H2O + H(+) = IMP + methylamine</text>
        <dbReference type="Rhea" id="RHEA:16001"/>
        <dbReference type="ChEBI" id="CHEBI:15377"/>
        <dbReference type="ChEBI" id="CHEBI:15378"/>
        <dbReference type="ChEBI" id="CHEBI:58053"/>
        <dbReference type="ChEBI" id="CHEBI:59338"/>
        <dbReference type="ChEBI" id="CHEBI:144842"/>
    </reaction>
    <physiologicalReaction direction="left-to-right" evidence="7">
        <dbReference type="Rhea" id="RHEA:16002"/>
    </physiologicalReaction>
</comment>
<dbReference type="SUPFAM" id="SSF51556">
    <property type="entry name" value="Metallo-dependent hydrolases"/>
    <property type="match status" value="1"/>
</dbReference>
<accession>T2GDL0</accession>
<dbReference type="GO" id="GO:0006154">
    <property type="term" value="P:adenosine catabolic process"/>
    <property type="evidence" value="ECO:0007669"/>
    <property type="project" value="TreeGrafter"/>
</dbReference>
<evidence type="ECO:0000256" key="4">
    <source>
        <dbReference type="ARBA" id="ARBA00022801"/>
    </source>
</evidence>
<dbReference type="InterPro" id="IPR006330">
    <property type="entry name" value="Ado/ade_deaminase"/>
</dbReference>
<proteinExistence type="inferred from homology"/>
<evidence type="ECO:0000259" key="8">
    <source>
        <dbReference type="Pfam" id="PF00962"/>
    </source>
</evidence>
<sequence>MEMLGEYLRGRLCDAEDLRSYARLCARQHTGFLPDYRYTHLQERLYTSPDTEKQLGYNGLLHQALDQLADTFLEHHNGRVHVKRMQFADWQELVTSIPPLPLVAASLCREAERRGLSRPWELAFTTVRHSALPRMGAPVLEQLLESYGLAESHLHLNGSSEADTVWLHALQFPRKVCHALDKALGKRHIKELLRQTAPFLTSSYDLYKLLRLAGWLRHHLAQCLCRPGEPNGLTHGELQARLHLHRLDTVEDDYPTARHPLAPRDISARHREHQLPFEAAFLVRSIHTLPEASSVFASALHCYLLIQACHQRLLVQQLTQNGFDQFQRIADSKLRDPMENEHYALRFHQLLEHMPGSRAHVEGRFSPKDTTKEAWKMLTRINREWERVQKERSGSCPSTDLALVAHFIKQKDPRPVAFCRHSKLRRELEHRAWVLTTLKERLPKLKLCGLDAAANELDAPPEVFAPAYRFLRHRGWHQFTFHVGEDFVHLASGLRAVHEAVEFLELGYKDRIGHGTALGMDPQLWRQRAGGDIAISKGEWLDNLLFLYELLRHHPDPHGHVPLLRAKAEDMAHELYDEVQLPHLIQAWKLRRRDPLVAFGPHHPSTLPFSREEERRCAREKKDHPQAWKLFQCYHQDKTLRDKSCKMHLLKPDDDVPSDVLTMVQRSLLDRLRKRQMAIEIMPTSNLRIACYREYAEHHLFRLLDQHQTSLPEYPDLVLASDDPGIFATSLRNEYAHVFTTLRQRGMPKAQALEHVRRMLEASWTYRFTTSPVD</sequence>
<evidence type="ECO:0000313" key="9">
    <source>
        <dbReference type="EMBL" id="AGW14201.1"/>
    </source>
</evidence>
<dbReference type="InterPro" id="IPR032466">
    <property type="entry name" value="Metal_Hydrolase"/>
</dbReference>
<comment type="cofactor">
    <cofactor evidence="1">
        <name>Zn(2+)</name>
        <dbReference type="ChEBI" id="CHEBI:29105"/>
    </cofactor>
</comment>
<dbReference type="KEGG" id="dgg:DGI_2459"/>
<gene>
    <name evidence="9" type="ORF">DGI_2459</name>
</gene>
<keyword evidence="10" id="KW-1185">Reference proteome</keyword>
<keyword evidence="6" id="KW-0546">Nucleotide metabolism</keyword>
<dbReference type="GO" id="GO:0009117">
    <property type="term" value="P:nucleotide metabolic process"/>
    <property type="evidence" value="ECO:0007669"/>
    <property type="project" value="UniProtKB-KW"/>
</dbReference>
<comment type="similarity">
    <text evidence="2">Belongs to the metallo-dependent hydrolases superfamily. Adenosine and AMP deaminases family.</text>
</comment>
<dbReference type="GO" id="GO:0046872">
    <property type="term" value="F:metal ion binding"/>
    <property type="evidence" value="ECO:0007669"/>
    <property type="project" value="UniProtKB-KW"/>
</dbReference>
<reference evidence="9 10" key="1">
    <citation type="journal article" date="2013" name="J. Bacteriol.">
        <title>Roles of HynAB and Ech, the only two hydrogenases found in the model sulfate reducer Desulfovibrio gigas.</title>
        <authorList>
            <person name="Morais-Silva F.O."/>
            <person name="Santos C.I."/>
            <person name="Rodrigues R."/>
            <person name="Pereira I.A."/>
            <person name="Rodrigues-Pousada C."/>
        </authorList>
    </citation>
    <scope>NUCLEOTIDE SEQUENCE [LARGE SCALE GENOMIC DNA]</scope>
    <source>
        <strain evidence="10">ATCC 19364 / DSM 1382 / NCIMB 9332 / VKM B-1759</strain>
    </source>
</reference>
<evidence type="ECO:0000256" key="3">
    <source>
        <dbReference type="ARBA" id="ARBA00022723"/>
    </source>
</evidence>
<dbReference type="Pfam" id="PF00962">
    <property type="entry name" value="A_deaminase"/>
    <property type="match status" value="1"/>
</dbReference>
<dbReference type="eggNOG" id="COG1816">
    <property type="taxonomic scope" value="Bacteria"/>
</dbReference>
<keyword evidence="3" id="KW-0479">Metal-binding</keyword>
<evidence type="ECO:0000256" key="1">
    <source>
        <dbReference type="ARBA" id="ARBA00001947"/>
    </source>
</evidence>
<evidence type="ECO:0000256" key="6">
    <source>
        <dbReference type="ARBA" id="ARBA00023080"/>
    </source>
</evidence>
<keyword evidence="5" id="KW-0862">Zinc</keyword>
<keyword evidence="4" id="KW-0378">Hydrolase</keyword>
<name>T2GDL0_MEGG1</name>
<dbReference type="STRING" id="1121448.DGI_2459"/>
<dbReference type="Proteomes" id="UP000016587">
    <property type="component" value="Chromosome"/>
</dbReference>
<dbReference type="PANTHER" id="PTHR11409:SF42">
    <property type="entry name" value="ADENOSINE DEAMINASE-LIKE PROTEIN"/>
    <property type="match status" value="1"/>
</dbReference>
<evidence type="ECO:0000256" key="2">
    <source>
        <dbReference type="ARBA" id="ARBA00006676"/>
    </source>
</evidence>
<reference evidence="10" key="2">
    <citation type="submission" date="2013-07" db="EMBL/GenBank/DDBJ databases">
        <authorList>
            <person name="Morais-Silva F.O."/>
            <person name="Rezende A.M."/>
            <person name="Pimentel C."/>
            <person name="Resende D.M."/>
            <person name="Santos C.I."/>
            <person name="Clemente C."/>
            <person name="de Oliveira L.M."/>
            <person name="da Silva S.M."/>
            <person name="Costa D.A."/>
            <person name="Varela-Raposo A."/>
            <person name="Horacio E.C.A."/>
            <person name="Matos M."/>
            <person name="Flores O."/>
            <person name="Ruiz J.C."/>
            <person name="Rodrigues-Pousada C."/>
        </authorList>
    </citation>
    <scope>NUCLEOTIDE SEQUENCE [LARGE SCALE GENOMIC DNA]</scope>
    <source>
        <strain evidence="10">ATCC 19364 / DSM 1382 / NCIMB 9332 / VKM B-1759</strain>
    </source>
</reference>
<dbReference type="InterPro" id="IPR001365">
    <property type="entry name" value="A_deaminase_dom"/>
</dbReference>
<dbReference type="HOGENOM" id="CLU_362768_0_0_7"/>
<dbReference type="GO" id="GO:0004000">
    <property type="term" value="F:adenosine deaminase activity"/>
    <property type="evidence" value="ECO:0007669"/>
    <property type="project" value="TreeGrafter"/>
</dbReference>
<evidence type="ECO:0000256" key="5">
    <source>
        <dbReference type="ARBA" id="ARBA00022833"/>
    </source>
</evidence>
<feature type="domain" description="Adenosine deaminase" evidence="8">
    <location>
        <begin position="665"/>
        <end position="738"/>
    </location>
</feature>
<evidence type="ECO:0000313" key="10">
    <source>
        <dbReference type="Proteomes" id="UP000016587"/>
    </source>
</evidence>
<protein>
    <recommendedName>
        <fullName evidence="8">Adenosine deaminase domain-containing protein</fullName>
    </recommendedName>
</protein>
<dbReference type="PATRIC" id="fig|1121448.10.peg.2413"/>
<evidence type="ECO:0000256" key="7">
    <source>
        <dbReference type="ARBA" id="ARBA00048787"/>
    </source>
</evidence>